<feature type="compositionally biased region" description="Acidic residues" evidence="5">
    <location>
        <begin position="363"/>
        <end position="375"/>
    </location>
</feature>
<evidence type="ECO:0000313" key="7">
    <source>
        <dbReference type="EMBL" id="GJT96065.1"/>
    </source>
</evidence>
<reference evidence="7" key="2">
    <citation type="submission" date="2022-01" db="EMBL/GenBank/DDBJ databases">
        <authorList>
            <person name="Yamashiro T."/>
            <person name="Shiraishi A."/>
            <person name="Satake H."/>
            <person name="Nakayama K."/>
        </authorList>
    </citation>
    <scope>NUCLEOTIDE SEQUENCE</scope>
</reference>
<dbReference type="SUPFAM" id="SSF54928">
    <property type="entry name" value="RNA-binding domain, RBD"/>
    <property type="match status" value="1"/>
</dbReference>
<feature type="non-terminal residue" evidence="7">
    <location>
        <position position="393"/>
    </location>
</feature>
<sequence length="393" mass="45009">MGVNDWWQEVKYKKNRPTKERLDLPSIQKMSNFVRYRSKEDELAKIAVSVFVTNFSDSCSAKDLYNACKQFGHVVDAFIPNKRSLAGKRFGFVRFINVFNNERLVDNLSTVWIGRSKLEANLAKFERTSNIGDKKSNNDKERNKAEKINLAGKVNRGTNAQVFRTPQSSFAQVVTGKDQREGADKESSPVMVLDEECLVEKDVSKSLFGRVKEFASLANLKVAICNEGFEEINISYMGELWVKLDFKLVESIKKFKENLSIGSWFTCIKQASMDFVIEGRIAWVEIEGIPFKLWSSNTFKRIANRWGAYIDMDEQDDSCFHSKRICVHTKLGRSIMESFKIIHRGKGYWIRASESNGWVPDFTDEEEEEELEDNISNDGGIENEGSIIKDDIS</sequence>
<dbReference type="InterPro" id="IPR012677">
    <property type="entry name" value="Nucleotide-bd_a/b_plait_sf"/>
</dbReference>
<proteinExistence type="predicted"/>
<evidence type="ECO:0000259" key="6">
    <source>
        <dbReference type="PROSITE" id="PS50102"/>
    </source>
</evidence>
<feature type="domain" description="RRM" evidence="6">
    <location>
        <begin position="48"/>
        <end position="125"/>
    </location>
</feature>
<reference evidence="7" key="1">
    <citation type="journal article" date="2022" name="Int. J. Mol. Sci.">
        <title>Draft Genome of Tanacetum Coccineum: Genomic Comparison of Closely Related Tanacetum-Family Plants.</title>
        <authorList>
            <person name="Yamashiro T."/>
            <person name="Shiraishi A."/>
            <person name="Nakayama K."/>
            <person name="Satake H."/>
        </authorList>
    </citation>
    <scope>NUCLEOTIDE SEQUENCE</scope>
</reference>
<name>A0ABQ5I7F6_9ASTR</name>
<keyword evidence="3" id="KW-0508">mRNA splicing</keyword>
<keyword evidence="2" id="KW-0747">Spliceosome</keyword>
<feature type="region of interest" description="Disordered" evidence="5">
    <location>
        <begin position="363"/>
        <end position="393"/>
    </location>
</feature>
<dbReference type="InterPro" id="IPR050907">
    <property type="entry name" value="SRSF"/>
</dbReference>
<accession>A0ABQ5I7F6</accession>
<dbReference type="Pfam" id="PF00076">
    <property type="entry name" value="RRM_1"/>
    <property type="match status" value="1"/>
</dbReference>
<dbReference type="InterPro" id="IPR035979">
    <property type="entry name" value="RBD_domain_sf"/>
</dbReference>
<comment type="caution">
    <text evidence="7">The sequence shown here is derived from an EMBL/GenBank/DDBJ whole genome shotgun (WGS) entry which is preliminary data.</text>
</comment>
<evidence type="ECO:0000256" key="3">
    <source>
        <dbReference type="ARBA" id="ARBA00023187"/>
    </source>
</evidence>
<dbReference type="Proteomes" id="UP001151760">
    <property type="component" value="Unassembled WGS sequence"/>
</dbReference>
<keyword evidence="8" id="KW-1185">Reference proteome</keyword>
<evidence type="ECO:0000256" key="1">
    <source>
        <dbReference type="ARBA" id="ARBA00022664"/>
    </source>
</evidence>
<keyword evidence="4" id="KW-0694">RNA-binding</keyword>
<gene>
    <name evidence="7" type="ORF">Tco_1091583</name>
</gene>
<dbReference type="SMART" id="SM00360">
    <property type="entry name" value="RRM"/>
    <property type="match status" value="1"/>
</dbReference>
<evidence type="ECO:0000256" key="5">
    <source>
        <dbReference type="SAM" id="MobiDB-lite"/>
    </source>
</evidence>
<evidence type="ECO:0000256" key="2">
    <source>
        <dbReference type="ARBA" id="ARBA00022728"/>
    </source>
</evidence>
<organism evidence="7 8">
    <name type="scientific">Tanacetum coccineum</name>
    <dbReference type="NCBI Taxonomy" id="301880"/>
    <lineage>
        <taxon>Eukaryota</taxon>
        <taxon>Viridiplantae</taxon>
        <taxon>Streptophyta</taxon>
        <taxon>Embryophyta</taxon>
        <taxon>Tracheophyta</taxon>
        <taxon>Spermatophyta</taxon>
        <taxon>Magnoliopsida</taxon>
        <taxon>eudicotyledons</taxon>
        <taxon>Gunneridae</taxon>
        <taxon>Pentapetalae</taxon>
        <taxon>asterids</taxon>
        <taxon>campanulids</taxon>
        <taxon>Asterales</taxon>
        <taxon>Asteraceae</taxon>
        <taxon>Asteroideae</taxon>
        <taxon>Anthemideae</taxon>
        <taxon>Anthemidinae</taxon>
        <taxon>Tanacetum</taxon>
    </lineage>
</organism>
<dbReference type="PROSITE" id="PS50102">
    <property type="entry name" value="RRM"/>
    <property type="match status" value="1"/>
</dbReference>
<evidence type="ECO:0000313" key="8">
    <source>
        <dbReference type="Proteomes" id="UP001151760"/>
    </source>
</evidence>
<protein>
    <submittedName>
        <fullName evidence="7">Nucleotide-binding alpha-beta plait domain-containing protein</fullName>
    </submittedName>
</protein>
<evidence type="ECO:0000256" key="4">
    <source>
        <dbReference type="PROSITE-ProRule" id="PRU00176"/>
    </source>
</evidence>
<dbReference type="PANTHER" id="PTHR23147">
    <property type="entry name" value="SERINE/ARGININE RICH SPLICING FACTOR"/>
    <property type="match status" value="1"/>
</dbReference>
<dbReference type="CDD" id="cd00590">
    <property type="entry name" value="RRM_SF"/>
    <property type="match status" value="1"/>
</dbReference>
<dbReference type="EMBL" id="BQNB010020449">
    <property type="protein sequence ID" value="GJT96065.1"/>
    <property type="molecule type" value="Genomic_DNA"/>
</dbReference>
<dbReference type="Gene3D" id="3.30.70.330">
    <property type="match status" value="1"/>
</dbReference>
<dbReference type="InterPro" id="IPR000504">
    <property type="entry name" value="RRM_dom"/>
</dbReference>
<keyword evidence="1" id="KW-0507">mRNA processing</keyword>